<name>A0A5B6X210_9ROSI</name>
<dbReference type="InterPro" id="IPR052343">
    <property type="entry name" value="Retrotransposon-Effector_Assoc"/>
</dbReference>
<dbReference type="Proteomes" id="UP000325315">
    <property type="component" value="Unassembled WGS sequence"/>
</dbReference>
<keyword evidence="2" id="KW-0695">RNA-directed DNA polymerase</keyword>
<accession>A0A5B6X210</accession>
<protein>
    <submittedName>
        <fullName evidence="2">Reverse transcriptase</fullName>
    </submittedName>
</protein>
<dbReference type="Pfam" id="PF00078">
    <property type="entry name" value="RVT_1"/>
    <property type="match status" value="1"/>
</dbReference>
<dbReference type="InterPro" id="IPR000477">
    <property type="entry name" value="RT_dom"/>
</dbReference>
<dbReference type="SUPFAM" id="SSF56672">
    <property type="entry name" value="DNA/RNA polymerases"/>
    <property type="match status" value="1"/>
</dbReference>
<dbReference type="EMBL" id="SMMG02000001">
    <property type="protein sequence ID" value="KAA3486937.1"/>
    <property type="molecule type" value="Genomic_DNA"/>
</dbReference>
<comment type="caution">
    <text evidence="2">The sequence shown here is derived from an EMBL/GenBank/DDBJ whole genome shotgun (WGS) entry which is preliminary data.</text>
</comment>
<dbReference type="OrthoDB" id="1000610at2759"/>
<dbReference type="AlphaFoldDB" id="A0A5B6X210"/>
<evidence type="ECO:0000313" key="3">
    <source>
        <dbReference type="Proteomes" id="UP000325315"/>
    </source>
</evidence>
<keyword evidence="2" id="KW-0548">Nucleotidyltransferase</keyword>
<dbReference type="PANTHER" id="PTHR46890:SF48">
    <property type="entry name" value="RNA-DIRECTED DNA POLYMERASE"/>
    <property type="match status" value="1"/>
</dbReference>
<dbReference type="PANTHER" id="PTHR46890">
    <property type="entry name" value="NON-LTR RETROLELEMENT REVERSE TRANSCRIPTASE-LIKE PROTEIN-RELATED"/>
    <property type="match status" value="1"/>
</dbReference>
<feature type="domain" description="Reverse transcriptase" evidence="1">
    <location>
        <begin position="1"/>
        <end position="145"/>
    </location>
</feature>
<keyword evidence="2" id="KW-0808">Transferase</keyword>
<evidence type="ECO:0000259" key="1">
    <source>
        <dbReference type="PROSITE" id="PS50878"/>
    </source>
</evidence>
<evidence type="ECO:0000313" key="2">
    <source>
        <dbReference type="EMBL" id="KAA3486937.1"/>
    </source>
</evidence>
<sequence length="145" mass="16170">MMQKMVFCDGWITLIMKCVSTVTYSVVLNGVQGKEFKPSGGLRQGDPLSPYLFIICTQGFSDLITRAKSAAKIERSNLAITHLFFVDDSILFGEATEEGARAIKTVVTYYENVSGLVVNFDKSLIYFNKNTSFSNRERVGRIFGV</sequence>
<proteinExistence type="predicted"/>
<gene>
    <name evidence="2" type="ORF">EPI10_030802</name>
</gene>
<dbReference type="InterPro" id="IPR043502">
    <property type="entry name" value="DNA/RNA_pol_sf"/>
</dbReference>
<keyword evidence="3" id="KW-1185">Reference proteome</keyword>
<organism evidence="2 3">
    <name type="scientific">Gossypium australe</name>
    <dbReference type="NCBI Taxonomy" id="47621"/>
    <lineage>
        <taxon>Eukaryota</taxon>
        <taxon>Viridiplantae</taxon>
        <taxon>Streptophyta</taxon>
        <taxon>Embryophyta</taxon>
        <taxon>Tracheophyta</taxon>
        <taxon>Spermatophyta</taxon>
        <taxon>Magnoliopsida</taxon>
        <taxon>eudicotyledons</taxon>
        <taxon>Gunneridae</taxon>
        <taxon>Pentapetalae</taxon>
        <taxon>rosids</taxon>
        <taxon>malvids</taxon>
        <taxon>Malvales</taxon>
        <taxon>Malvaceae</taxon>
        <taxon>Malvoideae</taxon>
        <taxon>Gossypium</taxon>
    </lineage>
</organism>
<dbReference type="PROSITE" id="PS50878">
    <property type="entry name" value="RT_POL"/>
    <property type="match status" value="1"/>
</dbReference>
<reference evidence="3" key="1">
    <citation type="journal article" date="2019" name="Plant Biotechnol. J.">
        <title>Genome sequencing of the Australian wild diploid species Gossypium australe highlights disease resistance and delayed gland morphogenesis.</title>
        <authorList>
            <person name="Cai Y."/>
            <person name="Cai X."/>
            <person name="Wang Q."/>
            <person name="Wang P."/>
            <person name="Zhang Y."/>
            <person name="Cai C."/>
            <person name="Xu Y."/>
            <person name="Wang K."/>
            <person name="Zhou Z."/>
            <person name="Wang C."/>
            <person name="Geng S."/>
            <person name="Li B."/>
            <person name="Dong Q."/>
            <person name="Hou Y."/>
            <person name="Wang H."/>
            <person name="Ai P."/>
            <person name="Liu Z."/>
            <person name="Yi F."/>
            <person name="Sun M."/>
            <person name="An G."/>
            <person name="Cheng J."/>
            <person name="Zhang Y."/>
            <person name="Shi Q."/>
            <person name="Xie Y."/>
            <person name="Shi X."/>
            <person name="Chang Y."/>
            <person name="Huang F."/>
            <person name="Chen Y."/>
            <person name="Hong S."/>
            <person name="Mi L."/>
            <person name="Sun Q."/>
            <person name="Zhang L."/>
            <person name="Zhou B."/>
            <person name="Peng R."/>
            <person name="Zhang X."/>
            <person name="Liu F."/>
        </authorList>
    </citation>
    <scope>NUCLEOTIDE SEQUENCE [LARGE SCALE GENOMIC DNA]</scope>
    <source>
        <strain evidence="3">cv. PA1801</strain>
    </source>
</reference>
<dbReference type="GO" id="GO:0003964">
    <property type="term" value="F:RNA-directed DNA polymerase activity"/>
    <property type="evidence" value="ECO:0007669"/>
    <property type="project" value="UniProtKB-KW"/>
</dbReference>